<dbReference type="EMBL" id="CP120682">
    <property type="protein sequence ID" value="WKN34552.1"/>
    <property type="molecule type" value="Genomic_DNA"/>
</dbReference>
<dbReference type="PANTHER" id="PTHR43537">
    <property type="entry name" value="TRANSCRIPTIONAL REGULATOR, GNTR FAMILY"/>
    <property type="match status" value="1"/>
</dbReference>
<evidence type="ECO:0000256" key="3">
    <source>
        <dbReference type="ARBA" id="ARBA00023163"/>
    </source>
</evidence>
<gene>
    <name evidence="5" type="ORF">K4G66_19445</name>
</gene>
<dbReference type="InterPro" id="IPR036388">
    <property type="entry name" value="WH-like_DNA-bd_sf"/>
</dbReference>
<keyword evidence="3" id="KW-0804">Transcription</keyword>
<dbReference type="Pfam" id="PF07729">
    <property type="entry name" value="FCD"/>
    <property type="match status" value="1"/>
</dbReference>
<proteinExistence type="predicted"/>
<feature type="domain" description="HTH gntR-type" evidence="4">
    <location>
        <begin position="13"/>
        <end position="81"/>
    </location>
</feature>
<dbReference type="InterPro" id="IPR000524">
    <property type="entry name" value="Tscrpt_reg_HTH_GntR"/>
</dbReference>
<dbReference type="SMART" id="SM00895">
    <property type="entry name" value="FCD"/>
    <property type="match status" value="1"/>
</dbReference>
<dbReference type="GO" id="GO:0003677">
    <property type="term" value="F:DNA binding"/>
    <property type="evidence" value="ECO:0007669"/>
    <property type="project" value="UniProtKB-KW"/>
</dbReference>
<keyword evidence="2" id="KW-0238">DNA-binding</keyword>
<name>A0AA49GH65_9BACT</name>
<dbReference type="Gene3D" id="1.20.120.530">
    <property type="entry name" value="GntR ligand-binding domain-like"/>
    <property type="match status" value="1"/>
</dbReference>
<evidence type="ECO:0000259" key="4">
    <source>
        <dbReference type="PROSITE" id="PS50949"/>
    </source>
</evidence>
<dbReference type="SUPFAM" id="SSF48008">
    <property type="entry name" value="GntR ligand-binding domain-like"/>
    <property type="match status" value="1"/>
</dbReference>
<dbReference type="SMART" id="SM00345">
    <property type="entry name" value="HTH_GNTR"/>
    <property type="match status" value="1"/>
</dbReference>
<dbReference type="SUPFAM" id="SSF46785">
    <property type="entry name" value="Winged helix' DNA-binding domain"/>
    <property type="match status" value="1"/>
</dbReference>
<dbReference type="CDD" id="cd07377">
    <property type="entry name" value="WHTH_GntR"/>
    <property type="match status" value="1"/>
</dbReference>
<dbReference type="Gene3D" id="1.10.10.10">
    <property type="entry name" value="Winged helix-like DNA-binding domain superfamily/Winged helix DNA-binding domain"/>
    <property type="match status" value="1"/>
</dbReference>
<reference evidence="5" key="1">
    <citation type="journal article" date="2023" name="Comput. Struct. Biotechnol. J.">
        <title>Discovery of a novel marine Bacteroidetes with a rich repertoire of carbohydrate-active enzymes.</title>
        <authorList>
            <person name="Chen B."/>
            <person name="Liu G."/>
            <person name="Chen Q."/>
            <person name="Wang H."/>
            <person name="Liu L."/>
            <person name="Tang K."/>
        </authorList>
    </citation>
    <scope>NUCLEOTIDE SEQUENCE</scope>
    <source>
        <strain evidence="5">TK19036</strain>
    </source>
</reference>
<reference evidence="5" key="2">
    <citation type="journal article" date="2024" name="Antonie Van Leeuwenhoek">
        <title>Roseihalotalea indica gen. nov., sp. nov., a halophilic Bacteroidetes from mesopelagic Southwest Indian Ocean with higher carbohydrate metabolic potential.</title>
        <authorList>
            <person name="Chen B."/>
            <person name="Zhang M."/>
            <person name="Lin D."/>
            <person name="Ye J."/>
            <person name="Tang K."/>
        </authorList>
    </citation>
    <scope>NUCLEOTIDE SEQUENCE</scope>
    <source>
        <strain evidence="5">TK19036</strain>
    </source>
</reference>
<protein>
    <submittedName>
        <fullName evidence="5">FadR/GntR family transcriptional regulator</fullName>
    </submittedName>
</protein>
<dbReference type="Pfam" id="PF00392">
    <property type="entry name" value="GntR"/>
    <property type="match status" value="1"/>
</dbReference>
<dbReference type="InterPro" id="IPR011711">
    <property type="entry name" value="GntR_C"/>
</dbReference>
<keyword evidence="1" id="KW-0805">Transcription regulation</keyword>
<dbReference type="InterPro" id="IPR008920">
    <property type="entry name" value="TF_FadR/GntR_C"/>
</dbReference>
<organism evidence="5">
    <name type="scientific">Roseihalotalea indica</name>
    <dbReference type="NCBI Taxonomy" id="2867963"/>
    <lineage>
        <taxon>Bacteria</taxon>
        <taxon>Pseudomonadati</taxon>
        <taxon>Bacteroidota</taxon>
        <taxon>Cytophagia</taxon>
        <taxon>Cytophagales</taxon>
        <taxon>Catalimonadaceae</taxon>
        <taxon>Roseihalotalea</taxon>
    </lineage>
</organism>
<evidence type="ECO:0000256" key="1">
    <source>
        <dbReference type="ARBA" id="ARBA00023015"/>
    </source>
</evidence>
<sequence>MELLNNFSPIEIESPVDKIINQIRELITSGQLKPGDRLPSERKLSEKLGVGRTHLREALRKLDFYGILKTLPQSGTVVSGLGMSALEGLITDVLNIQGRDFRSLVETRVILETNIVQLAAENRTDQDIIEIENALHTHRMKINREEDAVEEDLLFHLKVTEASKNSVLTSLMLIIAPDIMQYFKKHNICGEGRAGLAVEQHDQLLQYIIDRNPEKAGQAIKEHLKDISEYVKAFKNGQTLNGNGSLT</sequence>
<dbReference type="GO" id="GO:0003700">
    <property type="term" value="F:DNA-binding transcription factor activity"/>
    <property type="evidence" value="ECO:0007669"/>
    <property type="project" value="InterPro"/>
</dbReference>
<dbReference type="InterPro" id="IPR036390">
    <property type="entry name" value="WH_DNA-bd_sf"/>
</dbReference>
<dbReference type="PRINTS" id="PR00035">
    <property type="entry name" value="HTHGNTR"/>
</dbReference>
<evidence type="ECO:0000256" key="2">
    <source>
        <dbReference type="ARBA" id="ARBA00023125"/>
    </source>
</evidence>
<dbReference type="PANTHER" id="PTHR43537:SF5">
    <property type="entry name" value="UXU OPERON TRANSCRIPTIONAL REGULATOR"/>
    <property type="match status" value="1"/>
</dbReference>
<dbReference type="PROSITE" id="PS50949">
    <property type="entry name" value="HTH_GNTR"/>
    <property type="match status" value="1"/>
</dbReference>
<evidence type="ECO:0000313" key="5">
    <source>
        <dbReference type="EMBL" id="WKN34552.1"/>
    </source>
</evidence>
<dbReference type="AlphaFoldDB" id="A0AA49GH65"/>
<accession>A0AA49GH65</accession>